<protein>
    <submittedName>
        <fullName evidence="1">Uncharacterized protein</fullName>
    </submittedName>
</protein>
<reference evidence="1" key="2">
    <citation type="journal article" date="2015" name="Data Brief">
        <title>Shoot transcriptome of the giant reed, Arundo donax.</title>
        <authorList>
            <person name="Barrero R.A."/>
            <person name="Guerrero F.D."/>
            <person name="Moolhuijzen P."/>
            <person name="Goolsby J.A."/>
            <person name="Tidwell J."/>
            <person name="Bellgard S.E."/>
            <person name="Bellgard M.I."/>
        </authorList>
    </citation>
    <scope>NUCLEOTIDE SEQUENCE</scope>
    <source>
        <tissue evidence="1">Shoot tissue taken approximately 20 cm above the soil surface</tissue>
    </source>
</reference>
<reference evidence="1" key="1">
    <citation type="submission" date="2014-09" db="EMBL/GenBank/DDBJ databases">
        <authorList>
            <person name="Magalhaes I.L.F."/>
            <person name="Oliveira U."/>
            <person name="Santos F.R."/>
            <person name="Vidigal T.H.D.A."/>
            <person name="Brescovit A.D."/>
            <person name="Santos A.J."/>
        </authorList>
    </citation>
    <scope>NUCLEOTIDE SEQUENCE</scope>
    <source>
        <tissue evidence="1">Shoot tissue taken approximately 20 cm above the soil surface</tissue>
    </source>
</reference>
<dbReference type="EMBL" id="GBRH01253301">
    <property type="protein sequence ID" value="JAD44594.1"/>
    <property type="molecule type" value="Transcribed_RNA"/>
</dbReference>
<name>A0A0A8ZZ16_ARUDO</name>
<sequence>MVDTSPHKPTDFSIEKLCEMFCKVFEQQQTKVTPEILKQSLEPNPVKLSGPENYVSWAHNVHLILNSHDYENLLSYDENKSSGLMLNKSMIKYLCGC</sequence>
<organism evidence="1">
    <name type="scientific">Arundo donax</name>
    <name type="common">Giant reed</name>
    <name type="synonym">Donax arundinaceus</name>
    <dbReference type="NCBI Taxonomy" id="35708"/>
    <lineage>
        <taxon>Eukaryota</taxon>
        <taxon>Viridiplantae</taxon>
        <taxon>Streptophyta</taxon>
        <taxon>Embryophyta</taxon>
        <taxon>Tracheophyta</taxon>
        <taxon>Spermatophyta</taxon>
        <taxon>Magnoliopsida</taxon>
        <taxon>Liliopsida</taxon>
        <taxon>Poales</taxon>
        <taxon>Poaceae</taxon>
        <taxon>PACMAD clade</taxon>
        <taxon>Arundinoideae</taxon>
        <taxon>Arundineae</taxon>
        <taxon>Arundo</taxon>
    </lineage>
</organism>
<accession>A0A0A8ZZ16</accession>
<evidence type="ECO:0000313" key="1">
    <source>
        <dbReference type="EMBL" id="JAD44594.1"/>
    </source>
</evidence>
<proteinExistence type="predicted"/>
<dbReference type="AlphaFoldDB" id="A0A0A8ZZ16"/>